<feature type="compositionally biased region" description="Basic and acidic residues" evidence="1">
    <location>
        <begin position="151"/>
        <end position="169"/>
    </location>
</feature>
<sequence>MTDKNSSKPLTPTLSAAFNRSNKSPLTPKIARPGGYSTTKRLTPSEHPSSSPSKEELTPTFLSANVTPRSGSRNSRRDALSSPTNTPTNNSSPQLLPQPIVIPGSNYGYRPDRSPGQSGRLDPRTARAKTLTAENVPRSNPHDNTSPRFFHASDARSNVDSDLRSKEKLPPSFFYANGQGEDLAVEPNASIPGMNRRSTGVPRPISVAKSSAASSPRLRSPNHSDAARLTDELRSQTSPPEIASDRSPQFEQLPISSLNKLPDKLPDRPRFSIGRHTKSTSLDSAQNSTPPREGLRPSPVIISPSDSPVDVIEEPPPLRPRILSNGSTASADVHASIQSPTKSDVTSPGKPDPAINARTERKILDLEISNSSLLAINRTLEHEMRKQNAELRRYRRLSRSGRLSMALSNRSVSGGGLSVTSETDEGLSDFSPHLPQNLSDISDEESVDEDDMSSSEHDAQQQARDEKRFYVDLAKHQELLVTSHKMDQSIRRCLGWTEELIIEGRKALDYCVQVSDVELGGRVLSPDEVDVGEGNRGLLSPTYEIPEPLPDPITLDPSATDRPVTETAGSTDPNDSTDQLVETA</sequence>
<feature type="compositionally biased region" description="Low complexity" evidence="1">
    <location>
        <begin position="81"/>
        <end position="93"/>
    </location>
</feature>
<feature type="region of interest" description="Disordered" evidence="1">
    <location>
        <begin position="1"/>
        <end position="356"/>
    </location>
</feature>
<feature type="compositionally biased region" description="Polar residues" evidence="1">
    <location>
        <begin position="567"/>
        <end position="584"/>
    </location>
</feature>
<dbReference type="EMBL" id="MVGC01000203">
    <property type="protein sequence ID" value="RJE21814.1"/>
    <property type="molecule type" value="Genomic_DNA"/>
</dbReference>
<feature type="compositionally biased region" description="Low complexity" evidence="1">
    <location>
        <begin position="210"/>
        <end position="221"/>
    </location>
</feature>
<name>A0A3A2ZR76_9EURO</name>
<feature type="compositionally biased region" description="Polar residues" evidence="1">
    <location>
        <begin position="279"/>
        <end position="290"/>
    </location>
</feature>
<feature type="compositionally biased region" description="Polar residues" evidence="1">
    <location>
        <begin position="246"/>
        <end position="259"/>
    </location>
</feature>
<comment type="caution">
    <text evidence="2">The sequence shown here is derived from an EMBL/GenBank/DDBJ whole genome shotgun (WGS) entry which is preliminary data.</text>
</comment>
<protein>
    <submittedName>
        <fullName evidence="2">Uncharacterized protein</fullName>
    </submittedName>
</protein>
<reference evidence="3" key="1">
    <citation type="submission" date="2017-02" db="EMBL/GenBank/DDBJ databases">
        <authorList>
            <person name="Tafer H."/>
            <person name="Lopandic K."/>
        </authorList>
    </citation>
    <scope>NUCLEOTIDE SEQUENCE [LARGE SCALE GENOMIC DNA]</scope>
    <source>
        <strain evidence="3">CBS 366.77</strain>
    </source>
</reference>
<feature type="compositionally biased region" description="Polar residues" evidence="1">
    <location>
        <begin position="7"/>
        <end position="25"/>
    </location>
</feature>
<dbReference type="OrthoDB" id="2555519at2759"/>
<accession>A0A3A2ZR76</accession>
<gene>
    <name evidence="2" type="ORF">PHISCL_05833</name>
</gene>
<feature type="compositionally biased region" description="Polar residues" evidence="1">
    <location>
        <begin position="324"/>
        <end position="346"/>
    </location>
</feature>
<dbReference type="AlphaFoldDB" id="A0A3A2ZR76"/>
<feature type="compositionally biased region" description="Polar residues" evidence="1">
    <location>
        <begin position="60"/>
        <end position="73"/>
    </location>
</feature>
<feature type="compositionally biased region" description="Basic and acidic residues" evidence="1">
    <location>
        <begin position="261"/>
        <end position="270"/>
    </location>
</feature>
<feature type="compositionally biased region" description="Acidic residues" evidence="1">
    <location>
        <begin position="441"/>
        <end position="453"/>
    </location>
</feature>
<evidence type="ECO:0000256" key="1">
    <source>
        <dbReference type="SAM" id="MobiDB-lite"/>
    </source>
</evidence>
<organism evidence="2 3">
    <name type="scientific">Aspergillus sclerotialis</name>
    <dbReference type="NCBI Taxonomy" id="2070753"/>
    <lineage>
        <taxon>Eukaryota</taxon>
        <taxon>Fungi</taxon>
        <taxon>Dikarya</taxon>
        <taxon>Ascomycota</taxon>
        <taxon>Pezizomycotina</taxon>
        <taxon>Eurotiomycetes</taxon>
        <taxon>Eurotiomycetidae</taxon>
        <taxon>Eurotiales</taxon>
        <taxon>Aspergillaceae</taxon>
        <taxon>Aspergillus</taxon>
        <taxon>Aspergillus subgen. Polypaecilum</taxon>
    </lineage>
</organism>
<evidence type="ECO:0000313" key="2">
    <source>
        <dbReference type="EMBL" id="RJE21814.1"/>
    </source>
</evidence>
<feature type="compositionally biased region" description="Low complexity" evidence="1">
    <location>
        <begin position="297"/>
        <end position="310"/>
    </location>
</feature>
<keyword evidence="3" id="KW-1185">Reference proteome</keyword>
<dbReference type="PANTHER" id="PTHR38701:SF1">
    <property type="entry name" value="UP-REGULATED DURING SEPTATION PROTEIN 1 DOMAIN-CONTAINING PROTEIN"/>
    <property type="match status" value="1"/>
</dbReference>
<dbReference type="STRING" id="2070753.A0A3A2ZR76"/>
<dbReference type="PANTHER" id="PTHR38701">
    <property type="entry name" value="CHROMOSOME 8, WHOLE GENOME SHOTGUN SEQUENCE"/>
    <property type="match status" value="1"/>
</dbReference>
<evidence type="ECO:0000313" key="3">
    <source>
        <dbReference type="Proteomes" id="UP000266188"/>
    </source>
</evidence>
<feature type="compositionally biased region" description="Basic and acidic residues" evidence="1">
    <location>
        <begin position="454"/>
        <end position="464"/>
    </location>
</feature>
<feature type="compositionally biased region" description="Basic and acidic residues" evidence="1">
    <location>
        <begin position="225"/>
        <end position="234"/>
    </location>
</feature>
<feature type="region of interest" description="Disordered" evidence="1">
    <location>
        <begin position="408"/>
        <end position="464"/>
    </location>
</feature>
<feature type="region of interest" description="Disordered" evidence="1">
    <location>
        <begin position="533"/>
        <end position="584"/>
    </location>
</feature>
<dbReference type="Proteomes" id="UP000266188">
    <property type="component" value="Unassembled WGS sequence"/>
</dbReference>
<proteinExistence type="predicted"/>